<accession>A0A0U2UGZ1</accession>
<gene>
    <name evidence="1" type="primary">CRP2</name>
</gene>
<dbReference type="AlphaFoldDB" id="A0A0U2UGZ1"/>
<sequence>MMHADQRVPRACPPAGGRPDFDCVDVSLENESLETQCAAVHAVMMNTLNVHEQSLERNVCVRMFVQSSKASLCTPLERLCTLGDLVPLHARRGHCRQAGLCCLCCERQWGL</sequence>
<evidence type="ECO:0000313" key="1">
    <source>
        <dbReference type="EMBL" id="ALR99809.1"/>
    </source>
</evidence>
<name>A0A0U2UGZ1_9CHLO</name>
<reference evidence="1" key="1">
    <citation type="submission" date="2015-07" db="EMBL/GenBank/DDBJ databases">
        <title>Isolation and characterization of a novel cadmium-binding protein from the green algea Dunaliella viridis by yeast functional complementation.</title>
        <authorList>
            <person name="Meng X."/>
            <person name="Yu H."/>
            <person name="Li P."/>
            <person name="Xu Z."/>
            <person name="Song R."/>
        </authorList>
    </citation>
    <scope>NUCLEOTIDE SEQUENCE</scope>
    <source>
        <strain evidence="1">SHU</strain>
    </source>
</reference>
<organism evidence="1">
    <name type="scientific">Dunaliella viridis</name>
    <dbReference type="NCBI Taxonomy" id="140095"/>
    <lineage>
        <taxon>Eukaryota</taxon>
        <taxon>Viridiplantae</taxon>
        <taxon>Chlorophyta</taxon>
        <taxon>core chlorophytes</taxon>
        <taxon>Chlorophyceae</taxon>
        <taxon>CS clade</taxon>
        <taxon>Chlamydomonadales</taxon>
        <taxon>Dunaliellaceae</taxon>
        <taxon>Dunaliella</taxon>
    </lineage>
</organism>
<proteinExistence type="evidence at transcript level"/>
<protein>
    <submittedName>
        <fullName evidence="1">Cadmium resistance protein 2</fullName>
    </submittedName>
</protein>
<dbReference type="EMBL" id="KT266558">
    <property type="protein sequence ID" value="ALR99809.1"/>
    <property type="molecule type" value="mRNA"/>
</dbReference>